<comment type="caution">
    <text evidence="1">The sequence shown here is derived from an EMBL/GenBank/DDBJ whole genome shotgun (WGS) entry which is preliminary data.</text>
</comment>
<proteinExistence type="predicted"/>
<evidence type="ECO:0000313" key="2">
    <source>
        <dbReference type="Proteomes" id="UP000229390"/>
    </source>
</evidence>
<evidence type="ECO:0008006" key="3">
    <source>
        <dbReference type="Google" id="ProtNLM"/>
    </source>
</evidence>
<protein>
    <recommendedName>
        <fullName evidence="3">Homing endonuclease LAGLIDADG domain-containing protein</fullName>
    </recommendedName>
</protein>
<name>A0A2M6T1Y4_9BACT</name>
<accession>A0A2M6T1Y4</accession>
<organism evidence="1 2">
    <name type="scientific">Candidatus Nealsonbacteria bacterium CG08_land_8_20_14_0_20_43_11</name>
    <dbReference type="NCBI Taxonomy" id="1974706"/>
    <lineage>
        <taxon>Bacteria</taxon>
        <taxon>Candidatus Nealsoniibacteriota</taxon>
    </lineage>
</organism>
<dbReference type="Gene3D" id="3.10.28.10">
    <property type="entry name" value="Homing endonucleases"/>
    <property type="match status" value="1"/>
</dbReference>
<dbReference type="AlphaFoldDB" id="A0A2M6T1Y4"/>
<dbReference type="EMBL" id="PEYE01000003">
    <property type="protein sequence ID" value="PIS39106.1"/>
    <property type="molecule type" value="Genomic_DNA"/>
</dbReference>
<dbReference type="InterPro" id="IPR027434">
    <property type="entry name" value="Homing_endonucl"/>
</dbReference>
<reference evidence="2" key="1">
    <citation type="submission" date="2017-09" db="EMBL/GenBank/DDBJ databases">
        <title>Depth-based differentiation of microbial function through sediment-hosted aquifers and enrichment of novel symbionts in the deep terrestrial subsurface.</title>
        <authorList>
            <person name="Probst A.J."/>
            <person name="Ladd B."/>
            <person name="Jarett J.K."/>
            <person name="Geller-Mcgrath D.E."/>
            <person name="Sieber C.M.K."/>
            <person name="Emerson J.B."/>
            <person name="Anantharaman K."/>
            <person name="Thomas B.C."/>
            <person name="Malmstrom R."/>
            <person name="Stieglmeier M."/>
            <person name="Klingl A."/>
            <person name="Woyke T."/>
            <person name="Ryan C.M."/>
            <person name="Banfield J.F."/>
        </authorList>
    </citation>
    <scope>NUCLEOTIDE SEQUENCE [LARGE SCALE GENOMIC DNA]</scope>
</reference>
<sequence>MPNKSKRIGELKIPKKYFGDFLRGCFDGDGTCYSYWDPRWASSFMFYIKFNSGSLSHLKWLQLKLKEYLRIKGHIASGRRCWQLRYAKKESRILFGKMYYAENLPRLERKYKKLKTILTIDDKEINKSLPGRVMEPVYIYA</sequence>
<dbReference type="Proteomes" id="UP000229390">
    <property type="component" value="Unassembled WGS sequence"/>
</dbReference>
<evidence type="ECO:0000313" key="1">
    <source>
        <dbReference type="EMBL" id="PIS39106.1"/>
    </source>
</evidence>
<dbReference type="SUPFAM" id="SSF55608">
    <property type="entry name" value="Homing endonucleases"/>
    <property type="match status" value="1"/>
</dbReference>
<gene>
    <name evidence="1" type="ORF">COT34_00155</name>
</gene>